<dbReference type="InterPro" id="IPR027417">
    <property type="entry name" value="P-loop_NTPase"/>
</dbReference>
<gene>
    <name evidence="6" type="ORF">J2851_005981</name>
</gene>
<dbReference type="PROSITE" id="PS00211">
    <property type="entry name" value="ABC_TRANSPORTER_1"/>
    <property type="match status" value="1"/>
</dbReference>
<comment type="caution">
    <text evidence="6">The sequence shown here is derived from an EMBL/GenBank/DDBJ whole genome shotgun (WGS) entry which is preliminary data.</text>
</comment>
<name>A0ABS4SUC6_9PROT</name>
<dbReference type="InterPro" id="IPR003439">
    <property type="entry name" value="ABC_transporter-like_ATP-bd"/>
</dbReference>
<dbReference type="SUPFAM" id="SSF52540">
    <property type="entry name" value="P-loop containing nucleoside triphosphate hydrolases"/>
    <property type="match status" value="2"/>
</dbReference>
<organism evidence="6 7">
    <name type="scientific">Azospirillum rugosum</name>
    <dbReference type="NCBI Taxonomy" id="416170"/>
    <lineage>
        <taxon>Bacteria</taxon>
        <taxon>Pseudomonadati</taxon>
        <taxon>Pseudomonadota</taxon>
        <taxon>Alphaproteobacteria</taxon>
        <taxon>Rhodospirillales</taxon>
        <taxon>Azospirillaceae</taxon>
        <taxon>Azospirillum</taxon>
    </lineage>
</organism>
<keyword evidence="3" id="KW-0067">ATP-binding</keyword>
<dbReference type="Gene3D" id="3.40.50.300">
    <property type="entry name" value="P-loop containing nucleotide triphosphate hydrolases"/>
    <property type="match status" value="2"/>
</dbReference>
<dbReference type="PANTHER" id="PTHR19211">
    <property type="entry name" value="ATP-BINDING TRANSPORT PROTEIN-RELATED"/>
    <property type="match status" value="1"/>
</dbReference>
<dbReference type="PANTHER" id="PTHR19211:SF6">
    <property type="entry name" value="BLL7188 PROTEIN"/>
    <property type="match status" value="1"/>
</dbReference>
<evidence type="ECO:0000313" key="7">
    <source>
        <dbReference type="Proteomes" id="UP000781958"/>
    </source>
</evidence>
<feature type="domain" description="ABC transporter" evidence="5">
    <location>
        <begin position="336"/>
        <end position="541"/>
    </location>
</feature>
<dbReference type="Proteomes" id="UP000781958">
    <property type="component" value="Unassembled WGS sequence"/>
</dbReference>
<evidence type="ECO:0000313" key="6">
    <source>
        <dbReference type="EMBL" id="MBP2296166.1"/>
    </source>
</evidence>
<sequence length="541" mass="56691">MASITLTRLSWSTPDGRRVLSDLDLAFGRERTGLVGRNGTGKTTLLKLIAGELRPLSGNISVNGTLGVLKQVVQPGERETVADLFGATAALATLRRAEAGLADADELAGADWTLAERIAAALGRVGLDAGPDTRLAELSGGQRTRASLAAAVFAEPDVLLLDEPTNNLDRDGREAVASLLAGWRAGAIVVSHDRALLDRMDAIVELTSLGAARYGGNWTLYRERKAAELAAARQDLAHAEKTAAEVDRRAQRAAERKDRRDAAGSRKGDRGDLPRILLGGRKNRAEASRGDAAKLAGRQRAEAGAAVEAARSRIEILRDLSVTLPPTGLPANRTVLRLDGVTAGYDAEHPVIRDLSLSMVGPERVAVVGPNGSGKTTLLNLIAGRITPIRGTVSVAVGFAMLDQRVGILDPAASILDNFLRLNPGASENACRATLARFLFRADAALQPVGTLSGGQTLRAGLACALGGPQPPSLLLLDEPTNHLDVESIEAVEAGLASYDGALLLVSHDEAFLANLGVGRRLDLSLPPAPFNPLPSGERAG</sequence>
<accession>A0ABS4SUC6</accession>
<dbReference type="InterPro" id="IPR003593">
    <property type="entry name" value="AAA+_ATPase"/>
</dbReference>
<evidence type="ECO:0000256" key="3">
    <source>
        <dbReference type="ARBA" id="ARBA00022840"/>
    </source>
</evidence>
<keyword evidence="1" id="KW-0677">Repeat</keyword>
<protein>
    <submittedName>
        <fullName evidence="6">ATPase subunit of ABC transporter with duplicated ATPase domains</fullName>
    </submittedName>
</protein>
<keyword evidence="7" id="KW-1185">Reference proteome</keyword>
<dbReference type="CDD" id="cd03221">
    <property type="entry name" value="ABCF_EF-3"/>
    <property type="match status" value="2"/>
</dbReference>
<dbReference type="EMBL" id="JAGINP010000028">
    <property type="protein sequence ID" value="MBP2296166.1"/>
    <property type="molecule type" value="Genomic_DNA"/>
</dbReference>
<feature type="domain" description="ABC transporter" evidence="5">
    <location>
        <begin position="4"/>
        <end position="234"/>
    </location>
</feature>
<dbReference type="RefSeq" id="WP_209770969.1">
    <property type="nucleotide sequence ID" value="NZ_JAGINP010000028.1"/>
</dbReference>
<evidence type="ECO:0000259" key="5">
    <source>
        <dbReference type="PROSITE" id="PS50893"/>
    </source>
</evidence>
<dbReference type="InterPro" id="IPR017871">
    <property type="entry name" value="ABC_transporter-like_CS"/>
</dbReference>
<feature type="compositionally biased region" description="Basic and acidic residues" evidence="4">
    <location>
        <begin position="240"/>
        <end position="273"/>
    </location>
</feature>
<dbReference type="Pfam" id="PF00005">
    <property type="entry name" value="ABC_tran"/>
    <property type="match status" value="2"/>
</dbReference>
<proteinExistence type="predicted"/>
<dbReference type="PROSITE" id="PS50893">
    <property type="entry name" value="ABC_TRANSPORTER_2"/>
    <property type="match status" value="2"/>
</dbReference>
<feature type="region of interest" description="Disordered" evidence="4">
    <location>
        <begin position="240"/>
        <end position="293"/>
    </location>
</feature>
<keyword evidence="2" id="KW-0547">Nucleotide-binding</keyword>
<evidence type="ECO:0000256" key="2">
    <source>
        <dbReference type="ARBA" id="ARBA00022741"/>
    </source>
</evidence>
<evidence type="ECO:0000256" key="1">
    <source>
        <dbReference type="ARBA" id="ARBA00022737"/>
    </source>
</evidence>
<reference evidence="6 7" key="1">
    <citation type="submission" date="2021-03" db="EMBL/GenBank/DDBJ databases">
        <title>Genomic Encyclopedia of Type Strains, Phase III (KMG-III): the genomes of soil and plant-associated and newly described type strains.</title>
        <authorList>
            <person name="Whitman W."/>
        </authorList>
    </citation>
    <scope>NUCLEOTIDE SEQUENCE [LARGE SCALE GENOMIC DNA]</scope>
    <source>
        <strain evidence="6 7">IMMIB AFH-6</strain>
    </source>
</reference>
<feature type="compositionally biased region" description="Basic and acidic residues" evidence="4">
    <location>
        <begin position="283"/>
        <end position="292"/>
    </location>
</feature>
<evidence type="ECO:0000256" key="4">
    <source>
        <dbReference type="SAM" id="MobiDB-lite"/>
    </source>
</evidence>
<dbReference type="SMART" id="SM00382">
    <property type="entry name" value="AAA"/>
    <property type="match status" value="2"/>
</dbReference>
<dbReference type="InterPro" id="IPR050611">
    <property type="entry name" value="ABCF"/>
</dbReference>